<feature type="transmembrane region" description="Helical" evidence="1">
    <location>
        <begin position="66"/>
        <end position="90"/>
    </location>
</feature>
<keyword evidence="1" id="KW-0472">Membrane</keyword>
<feature type="transmembrane region" description="Helical" evidence="1">
    <location>
        <begin position="21"/>
        <end position="46"/>
    </location>
</feature>
<dbReference type="AlphaFoldDB" id="A0A1F7FC16"/>
<reference evidence="2 3" key="1">
    <citation type="journal article" date="2016" name="Nat. Commun.">
        <title>Thousands of microbial genomes shed light on interconnected biogeochemical processes in an aquifer system.</title>
        <authorList>
            <person name="Anantharaman K."/>
            <person name="Brown C.T."/>
            <person name="Hug L.A."/>
            <person name="Sharon I."/>
            <person name="Castelle C.J."/>
            <person name="Probst A.J."/>
            <person name="Thomas B.C."/>
            <person name="Singh A."/>
            <person name="Wilkins M.J."/>
            <person name="Karaoz U."/>
            <person name="Brodie E.L."/>
            <person name="Williams K.H."/>
            <person name="Hubbard S.S."/>
            <person name="Banfield J.F."/>
        </authorList>
    </citation>
    <scope>NUCLEOTIDE SEQUENCE [LARGE SCALE GENOMIC DNA]</scope>
</reference>
<comment type="caution">
    <text evidence="2">The sequence shown here is derived from an EMBL/GenBank/DDBJ whole genome shotgun (WGS) entry which is preliminary data.</text>
</comment>
<name>A0A1F7FC16_UNCRA</name>
<dbReference type="PANTHER" id="PTHR31876:SF26">
    <property type="entry name" value="PROTEIN LIKE COV 2"/>
    <property type="match status" value="1"/>
</dbReference>
<dbReference type="Pfam" id="PF04367">
    <property type="entry name" value="DUF502"/>
    <property type="match status" value="1"/>
</dbReference>
<protein>
    <recommendedName>
        <fullName evidence="4">DUF502 domain-containing protein</fullName>
    </recommendedName>
</protein>
<organism evidence="2 3">
    <name type="scientific">Candidatus Raymondbacteria bacterium RIFOXYD12_FULL_49_13</name>
    <dbReference type="NCBI Taxonomy" id="1817890"/>
    <lineage>
        <taxon>Bacteria</taxon>
        <taxon>Raymondiibacteriota</taxon>
    </lineage>
</organism>
<sequence length="215" mass="24245">MCILNPLGTSMKAIIRKIMGYFFRGLLALLPLIVTLYIGFFMFGLVVRIVDGSVVFIPKHYRDIPYIMQLTQIAVTLLLFSLIVIFGMLLKTFMGRGLLKAIEAVLNLIPGIKVVYRAIRQVIDLVSIKKQKQFMKPVLVEWPGPDRWIMGFITGDAGDRLSPDTVKKYYLVFIPTTPNPTSGYLSIIPEDKIRPLDISVEESFKLIFTGGMVQA</sequence>
<evidence type="ECO:0000313" key="2">
    <source>
        <dbReference type="EMBL" id="OGK04225.1"/>
    </source>
</evidence>
<dbReference type="PANTHER" id="PTHR31876">
    <property type="entry name" value="COV-LIKE PROTEIN 1"/>
    <property type="match status" value="1"/>
</dbReference>
<dbReference type="EMBL" id="MFYX01000074">
    <property type="protein sequence ID" value="OGK04225.1"/>
    <property type="molecule type" value="Genomic_DNA"/>
</dbReference>
<keyword evidence="1" id="KW-1133">Transmembrane helix</keyword>
<evidence type="ECO:0000313" key="3">
    <source>
        <dbReference type="Proteomes" id="UP000179243"/>
    </source>
</evidence>
<proteinExistence type="predicted"/>
<keyword evidence="1" id="KW-0812">Transmembrane</keyword>
<evidence type="ECO:0000256" key="1">
    <source>
        <dbReference type="SAM" id="Phobius"/>
    </source>
</evidence>
<dbReference type="InterPro" id="IPR007462">
    <property type="entry name" value="COV1-like"/>
</dbReference>
<dbReference type="Proteomes" id="UP000179243">
    <property type="component" value="Unassembled WGS sequence"/>
</dbReference>
<evidence type="ECO:0008006" key="4">
    <source>
        <dbReference type="Google" id="ProtNLM"/>
    </source>
</evidence>
<accession>A0A1F7FC16</accession>
<gene>
    <name evidence="2" type="ORF">A2519_17850</name>
</gene>